<dbReference type="Pfam" id="PF10117">
    <property type="entry name" value="McrBC"/>
    <property type="match status" value="1"/>
</dbReference>
<comment type="caution">
    <text evidence="1">The sequence shown here is derived from an EMBL/GenBank/DDBJ whole genome shotgun (WGS) entry which is preliminary data.</text>
</comment>
<sequence>MRYPVDPAALKNAHEWKPLELLEQGGVDLANVVGLQTDHAWRQVYAKADDPVYTDNPCTLGLHWSYDGKIKPSHFIGAVNLSFGVEQHPFVVKPRTLLENQAPVDYGAMFASVLATPSHVTGMELNWLFGCDPDARPIRAVGLPQLTLLEVTAFLATTARFVKRHLRQGFVQVRENLTGRARGRILIADQIRENLVRARPDRMVCAYQQFNLDTLENRLLKAALEVCTRWIASNPHYPPQLQHWVWAIRAALASVPEYRPHPSDWSRVRKKGLMATYEQPLAMARLVLTRLHLRPNGQAEESERTLPFFLDANRLFEGWVGVCLNKVCNLVQAQEWKTLNIYGHSYNFRPDFIIKYNEQQIVVDSKYKPGGPELQDLYQVIGYARLLANPEPIGGDCNQRIEGLREACLAIPGQPANDANQALEQFAEAWPERFNKGRCWPDGFQLTLVEVPLPQT</sequence>
<dbReference type="Proteomes" id="UP000592294">
    <property type="component" value="Unassembled WGS sequence"/>
</dbReference>
<reference evidence="1 2" key="1">
    <citation type="submission" date="2020-06" db="EMBL/GenBank/DDBJ databases">
        <title>Whole-genome sequence of Allochromatium humboldtianum DSM 21881, type strain.</title>
        <authorList>
            <person name="Kyndt J.A."/>
            <person name="Meyer T.E."/>
        </authorList>
    </citation>
    <scope>NUCLEOTIDE SEQUENCE [LARGE SCALE GENOMIC DNA]</scope>
    <source>
        <strain evidence="1 2">DSM 21881</strain>
    </source>
</reference>
<accession>A0A850RMK2</accession>
<evidence type="ECO:0008006" key="3">
    <source>
        <dbReference type="Google" id="ProtNLM"/>
    </source>
</evidence>
<gene>
    <name evidence="1" type="ORF">HW932_12965</name>
</gene>
<proteinExistence type="predicted"/>
<dbReference type="AlphaFoldDB" id="A0A850RMK2"/>
<protein>
    <recommendedName>
        <fullName evidence="3">McrBC 5-methylcytosine restriction system component</fullName>
    </recommendedName>
</protein>
<dbReference type="PANTHER" id="PTHR38733">
    <property type="entry name" value="PROTEIN MCRC"/>
    <property type="match status" value="1"/>
</dbReference>
<dbReference type="RefSeq" id="WP_176976915.1">
    <property type="nucleotide sequence ID" value="NZ_JABZEO010000008.1"/>
</dbReference>
<name>A0A850RMK2_9GAMM</name>
<keyword evidence="2" id="KW-1185">Reference proteome</keyword>
<dbReference type="InterPro" id="IPR019292">
    <property type="entry name" value="McrC"/>
</dbReference>
<organism evidence="1 2">
    <name type="scientific">Allochromatium humboldtianum</name>
    <dbReference type="NCBI Taxonomy" id="504901"/>
    <lineage>
        <taxon>Bacteria</taxon>
        <taxon>Pseudomonadati</taxon>
        <taxon>Pseudomonadota</taxon>
        <taxon>Gammaproteobacteria</taxon>
        <taxon>Chromatiales</taxon>
        <taxon>Chromatiaceae</taxon>
        <taxon>Allochromatium</taxon>
    </lineage>
</organism>
<evidence type="ECO:0000313" key="2">
    <source>
        <dbReference type="Proteomes" id="UP000592294"/>
    </source>
</evidence>
<dbReference type="PANTHER" id="PTHR38733:SF1">
    <property type="entry name" value="TYPE IV METHYL-DIRECTED RESTRICTION ENZYME ECOKMCRBC"/>
    <property type="match status" value="1"/>
</dbReference>
<evidence type="ECO:0000313" key="1">
    <source>
        <dbReference type="EMBL" id="NVZ10173.1"/>
    </source>
</evidence>
<dbReference type="EMBL" id="JABZEO010000008">
    <property type="protein sequence ID" value="NVZ10173.1"/>
    <property type="molecule type" value="Genomic_DNA"/>
</dbReference>